<dbReference type="Pfam" id="PF12789">
    <property type="entry name" value="PTR"/>
    <property type="match status" value="1"/>
</dbReference>
<organism evidence="1 2">
    <name type="scientific">Streptococcus dysgalactiae subsp. dysgalactiae</name>
    <dbReference type="NCBI Taxonomy" id="99822"/>
    <lineage>
        <taxon>Bacteria</taxon>
        <taxon>Bacillati</taxon>
        <taxon>Bacillota</taxon>
        <taxon>Bacilli</taxon>
        <taxon>Lactobacillales</taxon>
        <taxon>Streptococcaceae</taxon>
        <taxon>Streptococcus</taxon>
    </lineage>
</organism>
<dbReference type="Proteomes" id="UP000254797">
    <property type="component" value="Unassembled WGS sequence"/>
</dbReference>
<evidence type="ECO:0000313" key="1">
    <source>
        <dbReference type="EMBL" id="SUN48903.1"/>
    </source>
</evidence>
<proteinExistence type="predicted"/>
<dbReference type="EMBL" id="UHFG01000004">
    <property type="protein sequence ID" value="SUN48903.1"/>
    <property type="molecule type" value="Genomic_DNA"/>
</dbReference>
<dbReference type="SUPFAM" id="SSF69349">
    <property type="entry name" value="Phage fibre proteins"/>
    <property type="match status" value="1"/>
</dbReference>
<name>A0A380JUD2_STRDY</name>
<reference evidence="1 2" key="1">
    <citation type="submission" date="2018-06" db="EMBL/GenBank/DDBJ databases">
        <authorList>
            <consortium name="Pathogen Informatics"/>
            <person name="Doyle S."/>
        </authorList>
    </citation>
    <scope>NUCLEOTIDE SEQUENCE [LARGE SCALE GENOMIC DNA]</scope>
    <source>
        <strain evidence="1 2">NCTC4670</strain>
    </source>
</reference>
<sequence length="479" mass="53230">MTLEERIPIKVLFDRKDAAEWQRLNPVIDDGELVVELDTHKLKVGDGKLNYNNLPYYEGPQGESITKVQLSENGDLSVWIGDKETKLGNIKGQKGDKGTSITDITKDGETLTIKLSDDTQKNFNIPNGQKGDRGKSVESARIDEDGNLFVKFEEESEKLLGNLKGAKGDKGDPLKFEELTPDQIAQIKAKDVDLSSYVTKTELAKIDVSKQLKDYLSKTDAERTYLKKSDKVELPRDLVKTGDIADVVRKLDLTAYATKDELKKVSVGQAIPAFTTSYQYDNSYLRSYSEPGYRGTWSVNEDASKLIPGDIIALEVTNTSYYNKNYIIATVVSSTRSTITSLSRELAQDKPSDTTFLSQKEADKIYATKQHKHNIDDINGLQATLNNKANAQHSHSEYLEQATADRLYLAKGTLPRNVVTSDTLDGYLAGYAKVADIKSQLDNIGKLKDTQTGQYLDVKVVDKGRVPSNTTGMIVFERA</sequence>
<dbReference type="AlphaFoldDB" id="A0A380JUD2"/>
<evidence type="ECO:0000313" key="2">
    <source>
        <dbReference type="Proteomes" id="UP000254797"/>
    </source>
</evidence>
<protein>
    <submittedName>
        <fullName evidence="1">Hyaluronoglucosaminidase</fullName>
    </submittedName>
</protein>
<accession>A0A380JUD2</accession>
<gene>
    <name evidence="1" type="ORF">NCTC4670_00753</name>
</gene>